<organism evidence="6">
    <name type="scientific">Conus magus</name>
    <name type="common">Magical cone</name>
    <dbReference type="NCBI Taxonomy" id="6492"/>
    <lineage>
        <taxon>Eukaryota</taxon>
        <taxon>Metazoa</taxon>
        <taxon>Spiralia</taxon>
        <taxon>Lophotrochozoa</taxon>
        <taxon>Mollusca</taxon>
        <taxon>Gastropoda</taxon>
        <taxon>Caenogastropoda</taxon>
        <taxon>Neogastropoda</taxon>
        <taxon>Conoidea</taxon>
        <taxon>Conidae</taxon>
        <taxon>Conus</taxon>
        <taxon>Pionoconus</taxon>
    </lineage>
</organism>
<keyword evidence="3" id="KW-0964">Secreted</keyword>
<protein>
    <submittedName>
        <fullName evidence="6">Conotoxin superfamily A</fullName>
    </submittedName>
</protein>
<keyword evidence="4" id="KW-0800">Toxin</keyword>
<dbReference type="EMBL" id="MN517277">
    <property type="protein sequence ID" value="QFQ60960.1"/>
    <property type="molecule type" value="mRNA"/>
</dbReference>
<name>A0A5P8I0F7_CONMA</name>
<evidence type="ECO:0000313" key="6">
    <source>
        <dbReference type="EMBL" id="QFQ60960.1"/>
    </source>
</evidence>
<evidence type="ECO:0000256" key="1">
    <source>
        <dbReference type="ARBA" id="ARBA00004613"/>
    </source>
</evidence>
<accession>A0A5P8I0F7</accession>
<evidence type="ECO:0000256" key="4">
    <source>
        <dbReference type="ARBA" id="ARBA00022656"/>
    </source>
</evidence>
<dbReference type="GO" id="GO:0090729">
    <property type="term" value="F:toxin activity"/>
    <property type="evidence" value="ECO:0007669"/>
    <property type="project" value="UniProtKB-KW"/>
</dbReference>
<feature type="chain" id="PRO_5024323655" evidence="5">
    <location>
        <begin position="22"/>
        <end position="68"/>
    </location>
</feature>
<comment type="subcellular location">
    <subcellularLocation>
        <location evidence="1">Secreted</location>
    </subcellularLocation>
</comment>
<proteinExistence type="evidence at transcript level"/>
<dbReference type="Pfam" id="PF07365">
    <property type="entry name" value="Toxin_8"/>
    <property type="match status" value="1"/>
</dbReference>
<keyword evidence="5" id="KW-0732">Signal</keyword>
<feature type="signal peptide" evidence="5">
    <location>
        <begin position="1"/>
        <end position="21"/>
    </location>
</feature>
<evidence type="ECO:0000256" key="3">
    <source>
        <dbReference type="ARBA" id="ARBA00022525"/>
    </source>
</evidence>
<evidence type="ECO:0000256" key="2">
    <source>
        <dbReference type="ARBA" id="ARBA00006077"/>
    </source>
</evidence>
<dbReference type="GO" id="GO:0005576">
    <property type="term" value="C:extracellular region"/>
    <property type="evidence" value="ECO:0007669"/>
    <property type="project" value="UniProtKB-SubCell"/>
</dbReference>
<comment type="similarity">
    <text evidence="2">Belongs to the conotoxin A superfamily.</text>
</comment>
<sequence length="68" mass="7155">MGMRMMFIMFMLVVLATTVVTFTSDRALDAMNAAASNKASRLIALAVRGCCARAACAGIHQELCGGGR</sequence>
<dbReference type="AlphaFoldDB" id="A0A5P8I0F7"/>
<dbReference type="InterPro" id="IPR009958">
    <property type="entry name" value="Conotoxin_a-typ"/>
</dbReference>
<evidence type="ECO:0000256" key="5">
    <source>
        <dbReference type="SAM" id="SignalP"/>
    </source>
</evidence>
<dbReference type="GO" id="GO:0030550">
    <property type="term" value="F:acetylcholine receptor inhibitor activity"/>
    <property type="evidence" value="ECO:0007669"/>
    <property type="project" value="InterPro"/>
</dbReference>
<reference evidence="6" key="1">
    <citation type="journal article" date="2019" name="Mar. Drugs">
        <title>Conotoxin diversity in the venom gland transcriptome of the Magician's Cone, Pionoconus magus.</title>
        <authorList>
            <person name="Pardos-Blas J.R."/>
            <person name="Irisarri I."/>
            <person name="Abalde S."/>
            <person name="Tenorio M.J."/>
            <person name="Zardoya R."/>
        </authorList>
    </citation>
    <scope>NUCLEOTIDE SEQUENCE</scope>
    <source>
        <tissue evidence="6">Venom gland</tissue>
    </source>
</reference>